<dbReference type="SUPFAM" id="SSF143791">
    <property type="entry name" value="DUSP-like"/>
    <property type="match status" value="2"/>
</dbReference>
<dbReference type="CDD" id="cd02674">
    <property type="entry name" value="Peptidase_C19R"/>
    <property type="match status" value="1"/>
</dbReference>
<feature type="compositionally biased region" description="Polar residues" evidence="3">
    <location>
        <begin position="296"/>
        <end position="322"/>
    </location>
</feature>
<name>A0AAV7K011_9METZ</name>
<feature type="domain" description="USP" evidence="4">
    <location>
        <begin position="33"/>
        <end position="563"/>
    </location>
</feature>
<feature type="domain" description="DUSP" evidence="5">
    <location>
        <begin position="544"/>
        <end position="655"/>
    </location>
</feature>
<dbReference type="InterPro" id="IPR028889">
    <property type="entry name" value="USP"/>
</dbReference>
<evidence type="ECO:0000256" key="3">
    <source>
        <dbReference type="SAM" id="MobiDB-lite"/>
    </source>
</evidence>
<feature type="domain" description="DUSP" evidence="5">
    <location>
        <begin position="667"/>
        <end position="759"/>
    </location>
</feature>
<dbReference type="GO" id="GO:0004843">
    <property type="term" value="F:cysteine-type deubiquitinase activity"/>
    <property type="evidence" value="ECO:0007669"/>
    <property type="project" value="UniProtKB-EC"/>
</dbReference>
<dbReference type="PANTHER" id="PTHR21646">
    <property type="entry name" value="UBIQUITIN CARBOXYL-TERMINAL HYDROLASE"/>
    <property type="match status" value="1"/>
</dbReference>
<protein>
    <recommendedName>
        <fullName evidence="2">ubiquitinyl hydrolase 1</fullName>
        <ecNumber evidence="2">3.4.19.12</ecNumber>
    </recommendedName>
</protein>
<dbReference type="InterPro" id="IPR050185">
    <property type="entry name" value="Ub_carboxyl-term_hydrolase"/>
</dbReference>
<keyword evidence="7" id="KW-1185">Reference proteome</keyword>
<dbReference type="EMBL" id="JAKMXF010000222">
    <property type="protein sequence ID" value="KAI6654557.1"/>
    <property type="molecule type" value="Genomic_DNA"/>
</dbReference>
<dbReference type="EC" id="3.4.19.12" evidence="2"/>
<dbReference type="PROSITE" id="PS00972">
    <property type="entry name" value="USP_1"/>
    <property type="match status" value="1"/>
</dbReference>
<dbReference type="InterPro" id="IPR035927">
    <property type="entry name" value="DUSP-like_sf"/>
</dbReference>
<dbReference type="Proteomes" id="UP001165289">
    <property type="component" value="Unassembled WGS sequence"/>
</dbReference>
<dbReference type="SMART" id="SM00695">
    <property type="entry name" value="DUSP"/>
    <property type="match status" value="1"/>
</dbReference>
<dbReference type="Pfam" id="PF00443">
    <property type="entry name" value="UCH"/>
    <property type="match status" value="1"/>
</dbReference>
<keyword evidence="6" id="KW-0378">Hydrolase</keyword>
<comment type="caution">
    <text evidence="6">The sequence shown here is derived from an EMBL/GenBank/DDBJ whole genome shotgun (WGS) entry which is preliminary data.</text>
</comment>
<reference evidence="6 7" key="1">
    <citation type="journal article" date="2023" name="BMC Biol.">
        <title>The compact genome of the sponge Oopsacas minuta (Hexactinellida) is lacking key metazoan core genes.</title>
        <authorList>
            <person name="Santini S."/>
            <person name="Schenkelaars Q."/>
            <person name="Jourda C."/>
            <person name="Duchesne M."/>
            <person name="Belahbib H."/>
            <person name="Rocher C."/>
            <person name="Selva M."/>
            <person name="Riesgo A."/>
            <person name="Vervoort M."/>
            <person name="Leys S.P."/>
            <person name="Kodjabachian L."/>
            <person name="Le Bivic A."/>
            <person name="Borchiellini C."/>
            <person name="Claverie J.M."/>
            <person name="Renard E."/>
        </authorList>
    </citation>
    <scope>NUCLEOTIDE SEQUENCE [LARGE SCALE GENOMIC DNA]</scope>
    <source>
        <strain evidence="6">SPO-2</strain>
    </source>
</reference>
<organism evidence="6 7">
    <name type="scientific">Oopsacas minuta</name>
    <dbReference type="NCBI Taxonomy" id="111878"/>
    <lineage>
        <taxon>Eukaryota</taxon>
        <taxon>Metazoa</taxon>
        <taxon>Porifera</taxon>
        <taxon>Hexactinellida</taxon>
        <taxon>Hexasterophora</taxon>
        <taxon>Lyssacinosida</taxon>
        <taxon>Leucopsacidae</taxon>
        <taxon>Oopsacas</taxon>
    </lineage>
</organism>
<dbReference type="InterPro" id="IPR018200">
    <property type="entry name" value="USP_CS"/>
</dbReference>
<gene>
    <name evidence="6" type="ORF">LOD99_953</name>
</gene>
<dbReference type="InterPro" id="IPR006615">
    <property type="entry name" value="Pept_C19_DUSP"/>
</dbReference>
<evidence type="ECO:0000313" key="7">
    <source>
        <dbReference type="Proteomes" id="UP001165289"/>
    </source>
</evidence>
<dbReference type="SUPFAM" id="SSF54001">
    <property type="entry name" value="Cysteine proteinases"/>
    <property type="match status" value="1"/>
</dbReference>
<evidence type="ECO:0000259" key="5">
    <source>
        <dbReference type="PROSITE" id="PS51283"/>
    </source>
</evidence>
<dbReference type="InterPro" id="IPR001394">
    <property type="entry name" value="Peptidase_C19_UCH"/>
</dbReference>
<evidence type="ECO:0000313" key="6">
    <source>
        <dbReference type="EMBL" id="KAI6654557.1"/>
    </source>
</evidence>
<evidence type="ECO:0000256" key="2">
    <source>
        <dbReference type="ARBA" id="ARBA00012759"/>
    </source>
</evidence>
<feature type="region of interest" description="Disordered" evidence="3">
    <location>
        <begin position="278"/>
        <end position="330"/>
    </location>
</feature>
<proteinExistence type="predicted"/>
<accession>A0AAV7K011</accession>
<evidence type="ECO:0000256" key="1">
    <source>
        <dbReference type="ARBA" id="ARBA00000707"/>
    </source>
</evidence>
<dbReference type="AlphaFoldDB" id="A0AAV7K011"/>
<dbReference type="PANTHER" id="PTHR21646:SF86">
    <property type="entry name" value="UBIQUITIN CARBOXYL-TERMINAL HYDROLASE"/>
    <property type="match status" value="1"/>
</dbReference>
<comment type="catalytic activity">
    <reaction evidence="1">
        <text>Thiol-dependent hydrolysis of ester, thioester, amide, peptide and isopeptide bonds formed by the C-terminal Gly of ubiquitin (a 76-residue protein attached to proteins as an intracellular targeting signal).</text>
        <dbReference type="EC" id="3.4.19.12"/>
    </reaction>
</comment>
<dbReference type="PROSITE" id="PS50235">
    <property type="entry name" value="USP_3"/>
    <property type="match status" value="1"/>
</dbReference>
<dbReference type="PROSITE" id="PS51283">
    <property type="entry name" value="DUSP"/>
    <property type="match status" value="2"/>
</dbReference>
<dbReference type="Gene3D" id="3.90.70.10">
    <property type="entry name" value="Cysteine proteinases"/>
    <property type="match status" value="2"/>
</dbReference>
<dbReference type="InterPro" id="IPR038765">
    <property type="entry name" value="Papain-like_cys_pep_sf"/>
</dbReference>
<dbReference type="GO" id="GO:0016579">
    <property type="term" value="P:protein deubiquitination"/>
    <property type="evidence" value="ECO:0007669"/>
    <property type="project" value="InterPro"/>
</dbReference>
<dbReference type="Gene3D" id="3.30.2230.10">
    <property type="entry name" value="DUSP-like"/>
    <property type="match status" value="1"/>
</dbReference>
<evidence type="ECO:0000259" key="4">
    <source>
        <dbReference type="PROSITE" id="PS50235"/>
    </source>
</evidence>
<sequence>MDTFIQIRSLSKRITEENEIHVRTEDQFVQGLIGFTNSGNYCYINSVIQALSNCPPFAYILINSYIPKDHSTATSFSLSTIFREIWVSSRQSRTITSRPVTQALRHPTFNGLTQQDAQEFMRHILNKIHEEMREEVPDYFRRLQDDNRSIRSEISCDVTESYDDALHADRVVTEEPQHDVNSIFSNLPTPTKIDCLPYRTPLDTPDIETGRVRNKLKKHSLNPTSHTNPPPTILPSDVFIVDVQSSSARIITNTLEAPNKHSNNIPLTDTDTCRLSIYRTPSNSTSNSSTADAHLQHTSSLHSIPSDNGSLQRRNRSATPNTSRREIFPEPHRPVYRSLVTDLFEGQLKSTVKCLTCKKVSITTERFQDLSLPIPNKKELSETKTRLHGRRGSGSENSVCNIFSYLKSLITSPETSLEDCLHVFFRKDDLNGNNRYFCESCRKLRNSIKFSRIHKLPEILCIHFKRFRHDGYWASSKISRYISFPLNSLDLTPYMVKGTRTPGPYNLLSAVCHIGGVGGGHYVTYTHNDISKHWYLFDDDIVRRVTTEQVRSLQSYMLIYRLNSDITDREHIPRSISPSSHQETYYISKHWLCLYDRCMYPGPIAQFDFVCVHGKVKPNKESNVLRLVRSVTRDTWEQLHDKFGGGPPITELSICQTCQEDLIALNERRASEKKSVNHIQDSCCKQADSKRDYYAINQDWLKEWQIFINSQDLCSLPPGPVDNRPILTPILRDDTHFRYSELILTSIIICFIRNMIVYI</sequence>